<name>A0ABD6EVN8_9BILA</name>
<dbReference type="AlphaFoldDB" id="A0ABD6EVN8"/>
<gene>
    <name evidence="1" type="ORF">AB6A40_007456</name>
</gene>
<evidence type="ECO:0000313" key="1">
    <source>
        <dbReference type="EMBL" id="MFH4980747.1"/>
    </source>
</evidence>
<organism evidence="1 2">
    <name type="scientific">Gnathostoma spinigerum</name>
    <dbReference type="NCBI Taxonomy" id="75299"/>
    <lineage>
        <taxon>Eukaryota</taxon>
        <taxon>Metazoa</taxon>
        <taxon>Ecdysozoa</taxon>
        <taxon>Nematoda</taxon>
        <taxon>Chromadorea</taxon>
        <taxon>Rhabditida</taxon>
        <taxon>Spirurina</taxon>
        <taxon>Gnathostomatomorpha</taxon>
        <taxon>Gnathostomatoidea</taxon>
        <taxon>Gnathostomatidae</taxon>
        <taxon>Gnathostoma</taxon>
    </lineage>
</organism>
<dbReference type="Proteomes" id="UP001608902">
    <property type="component" value="Unassembled WGS sequence"/>
</dbReference>
<dbReference type="EMBL" id="JBGFUD010006017">
    <property type="protein sequence ID" value="MFH4980747.1"/>
    <property type="molecule type" value="Genomic_DNA"/>
</dbReference>
<keyword evidence="2" id="KW-1185">Reference proteome</keyword>
<sequence>MKRINIIIHLFSLAVYGQIKQYRFHRSQYAYSNATSKKQVESNEHKKKPIKTLPKGAQIISQFQSSIDLQAANLPAPKQLEKN</sequence>
<evidence type="ECO:0000313" key="2">
    <source>
        <dbReference type="Proteomes" id="UP001608902"/>
    </source>
</evidence>
<protein>
    <submittedName>
        <fullName evidence="1">Uncharacterized protein</fullName>
    </submittedName>
</protein>
<proteinExistence type="predicted"/>
<reference evidence="1 2" key="1">
    <citation type="submission" date="2024-08" db="EMBL/GenBank/DDBJ databases">
        <title>Gnathostoma spinigerum genome.</title>
        <authorList>
            <person name="Gonzalez-Bertolin B."/>
            <person name="Monzon S."/>
            <person name="Zaballos A."/>
            <person name="Jimenez P."/>
            <person name="Dekumyoy P."/>
            <person name="Varona S."/>
            <person name="Cuesta I."/>
            <person name="Sumanam S."/>
            <person name="Adisakwattana P."/>
            <person name="Gasser R.B."/>
            <person name="Hernandez-Gonzalez A."/>
            <person name="Young N.D."/>
            <person name="Perteguer M.J."/>
        </authorList>
    </citation>
    <scope>NUCLEOTIDE SEQUENCE [LARGE SCALE GENOMIC DNA]</scope>
    <source>
        <strain evidence="1">AL3</strain>
        <tissue evidence="1">Liver</tissue>
    </source>
</reference>
<accession>A0ABD6EVN8</accession>
<comment type="caution">
    <text evidence="1">The sequence shown here is derived from an EMBL/GenBank/DDBJ whole genome shotgun (WGS) entry which is preliminary data.</text>
</comment>